<organism evidence="1">
    <name type="scientific">marine metagenome</name>
    <dbReference type="NCBI Taxonomy" id="408172"/>
    <lineage>
        <taxon>unclassified sequences</taxon>
        <taxon>metagenomes</taxon>
        <taxon>ecological metagenomes</taxon>
    </lineage>
</organism>
<dbReference type="EMBL" id="UINC01004145">
    <property type="protein sequence ID" value="SVA12147.1"/>
    <property type="molecule type" value="Genomic_DNA"/>
</dbReference>
<dbReference type="AlphaFoldDB" id="A0A381TBR7"/>
<proteinExistence type="predicted"/>
<evidence type="ECO:0000313" key="1">
    <source>
        <dbReference type="EMBL" id="SVA12147.1"/>
    </source>
</evidence>
<name>A0A381TBR7_9ZZZZ</name>
<sequence>MRTGSHTYIGQSSRFRPFLVISIKKIPDPKANPSCELSE</sequence>
<accession>A0A381TBR7</accession>
<gene>
    <name evidence="1" type="ORF">METZ01_LOCUS65001</name>
</gene>
<protein>
    <submittedName>
        <fullName evidence="1">Uncharacterized protein</fullName>
    </submittedName>
</protein>
<reference evidence="1" key="1">
    <citation type="submission" date="2018-05" db="EMBL/GenBank/DDBJ databases">
        <authorList>
            <person name="Lanie J.A."/>
            <person name="Ng W.-L."/>
            <person name="Kazmierczak K.M."/>
            <person name="Andrzejewski T.M."/>
            <person name="Davidsen T.M."/>
            <person name="Wayne K.J."/>
            <person name="Tettelin H."/>
            <person name="Glass J.I."/>
            <person name="Rusch D."/>
            <person name="Podicherti R."/>
            <person name="Tsui H.-C.T."/>
            <person name="Winkler M.E."/>
        </authorList>
    </citation>
    <scope>NUCLEOTIDE SEQUENCE</scope>
</reference>